<dbReference type="InterPro" id="IPR013766">
    <property type="entry name" value="Thioredoxin_domain"/>
</dbReference>
<evidence type="ECO:0000256" key="3">
    <source>
        <dbReference type="ARBA" id="ARBA00022559"/>
    </source>
</evidence>
<keyword evidence="7" id="KW-0793">Thylakoid</keyword>
<name>A0A561PX34_9BACT</name>
<comment type="function">
    <text evidence="1">Thiol-specific peroxidase that catalyzes the reduction of hydrogen peroxide and organic hydroperoxides to water and alcohols, respectively. Plays a role in cell protection against oxidative stress by detoxifying peroxides and as sensor of hydrogen peroxide-mediated signaling events.</text>
</comment>
<evidence type="ECO:0000313" key="17">
    <source>
        <dbReference type="Proteomes" id="UP000320811"/>
    </source>
</evidence>
<dbReference type="GO" id="GO:0008379">
    <property type="term" value="F:thioredoxin peroxidase activity"/>
    <property type="evidence" value="ECO:0007669"/>
    <property type="project" value="TreeGrafter"/>
</dbReference>
<dbReference type="GO" id="GO:0005737">
    <property type="term" value="C:cytoplasm"/>
    <property type="evidence" value="ECO:0007669"/>
    <property type="project" value="TreeGrafter"/>
</dbReference>
<organism evidence="16 17">
    <name type="scientific">Chitinophaga polysaccharea</name>
    <dbReference type="NCBI Taxonomy" id="1293035"/>
    <lineage>
        <taxon>Bacteria</taxon>
        <taxon>Pseudomonadati</taxon>
        <taxon>Bacteroidota</taxon>
        <taxon>Chitinophagia</taxon>
        <taxon>Chitinophagales</taxon>
        <taxon>Chitinophagaceae</taxon>
        <taxon>Chitinophaga</taxon>
    </lineage>
</organism>
<dbReference type="SUPFAM" id="SSF52833">
    <property type="entry name" value="Thioredoxin-like"/>
    <property type="match status" value="1"/>
</dbReference>
<evidence type="ECO:0000256" key="2">
    <source>
        <dbReference type="ARBA" id="ARBA00013017"/>
    </source>
</evidence>
<comment type="similarity">
    <text evidence="11">Belongs to the peroxiredoxin family. BCP/PrxQ subfamily.</text>
</comment>
<feature type="domain" description="Thioredoxin" evidence="15">
    <location>
        <begin position="45"/>
        <end position="192"/>
    </location>
</feature>
<dbReference type="GO" id="GO:0045454">
    <property type="term" value="P:cell redox homeostasis"/>
    <property type="evidence" value="ECO:0007669"/>
    <property type="project" value="TreeGrafter"/>
</dbReference>
<evidence type="ECO:0000256" key="7">
    <source>
        <dbReference type="ARBA" id="ARBA00023078"/>
    </source>
</evidence>
<evidence type="ECO:0000259" key="15">
    <source>
        <dbReference type="PROSITE" id="PS51352"/>
    </source>
</evidence>
<evidence type="ECO:0000256" key="14">
    <source>
        <dbReference type="ARBA" id="ARBA00060385"/>
    </source>
</evidence>
<evidence type="ECO:0000256" key="5">
    <source>
        <dbReference type="ARBA" id="ARBA00022946"/>
    </source>
</evidence>
<dbReference type="PROSITE" id="PS51352">
    <property type="entry name" value="THIOREDOXIN_2"/>
    <property type="match status" value="1"/>
</dbReference>
<dbReference type="AlphaFoldDB" id="A0A561PX34"/>
<protein>
    <recommendedName>
        <fullName evidence="2">thioredoxin-dependent peroxiredoxin</fullName>
        <ecNumber evidence="2">1.11.1.24</ecNumber>
    </recommendedName>
    <alternativeName>
        <fullName evidence="10">Thioredoxin peroxidase</fullName>
    </alternativeName>
    <alternativeName>
        <fullName evidence="12">Thioredoxin-dependent peroxiredoxin Bcp</fullName>
    </alternativeName>
</protein>
<keyword evidence="3" id="KW-0575">Peroxidase</keyword>
<comment type="subcellular location">
    <subcellularLocation>
        <location evidence="14">Thylakoid</location>
    </subcellularLocation>
</comment>
<evidence type="ECO:0000256" key="9">
    <source>
        <dbReference type="ARBA" id="ARBA00023284"/>
    </source>
</evidence>
<evidence type="ECO:0000256" key="11">
    <source>
        <dbReference type="ARBA" id="ARBA00038489"/>
    </source>
</evidence>
<dbReference type="Pfam" id="PF00578">
    <property type="entry name" value="AhpC-TSA"/>
    <property type="match status" value="1"/>
</dbReference>
<comment type="catalytic activity">
    <reaction evidence="13">
        <text>a hydroperoxide + [thioredoxin]-dithiol = an alcohol + [thioredoxin]-disulfide + H2O</text>
        <dbReference type="Rhea" id="RHEA:62620"/>
        <dbReference type="Rhea" id="RHEA-COMP:10698"/>
        <dbReference type="Rhea" id="RHEA-COMP:10700"/>
        <dbReference type="ChEBI" id="CHEBI:15377"/>
        <dbReference type="ChEBI" id="CHEBI:29950"/>
        <dbReference type="ChEBI" id="CHEBI:30879"/>
        <dbReference type="ChEBI" id="CHEBI:35924"/>
        <dbReference type="ChEBI" id="CHEBI:50058"/>
        <dbReference type="EC" id="1.11.1.24"/>
    </reaction>
</comment>
<dbReference type="InterPro" id="IPR050924">
    <property type="entry name" value="Peroxiredoxin_BCP/PrxQ"/>
</dbReference>
<evidence type="ECO:0000313" key="16">
    <source>
        <dbReference type="EMBL" id="TWF42666.1"/>
    </source>
</evidence>
<keyword evidence="4" id="KW-0049">Antioxidant</keyword>
<keyword evidence="5" id="KW-0809">Transit peptide</keyword>
<keyword evidence="9" id="KW-0676">Redox-active center</keyword>
<dbReference type="InterPro" id="IPR036249">
    <property type="entry name" value="Thioredoxin-like_sf"/>
</dbReference>
<sequence length="192" mass="21393">MIKAESRKGIRTLAVQCLIMKLLSKTIIAMAAFLQLWGSSAQGQIKTGDKIPAFSLQDQDGKTFNITSVLGKQPLVIYFYPKDETSVCTKEACSFRDSYHDFQQYGAMVIGISADNVASHKSFANHHQLPFTLLSDPKNEVRKLFGVPKTFVIPGRVTYIVDKRGVVVHEFNSLRDGEKHVTEALAALKKMQ</sequence>
<comment type="caution">
    <text evidence="16">The sequence shown here is derived from an EMBL/GenBank/DDBJ whole genome shotgun (WGS) entry which is preliminary data.</text>
</comment>
<evidence type="ECO:0000256" key="10">
    <source>
        <dbReference type="ARBA" id="ARBA00032824"/>
    </source>
</evidence>
<dbReference type="EC" id="1.11.1.24" evidence="2"/>
<dbReference type="PANTHER" id="PTHR42801:SF4">
    <property type="entry name" value="AHPC_TSA FAMILY PROTEIN"/>
    <property type="match status" value="1"/>
</dbReference>
<keyword evidence="8" id="KW-1015">Disulfide bond</keyword>
<dbReference type="GO" id="GO:0009579">
    <property type="term" value="C:thylakoid"/>
    <property type="evidence" value="ECO:0007669"/>
    <property type="project" value="UniProtKB-SubCell"/>
</dbReference>
<keyword evidence="6" id="KW-0560">Oxidoreductase</keyword>
<evidence type="ECO:0000256" key="6">
    <source>
        <dbReference type="ARBA" id="ARBA00023002"/>
    </source>
</evidence>
<evidence type="ECO:0000256" key="8">
    <source>
        <dbReference type="ARBA" id="ARBA00023157"/>
    </source>
</evidence>
<evidence type="ECO:0000256" key="1">
    <source>
        <dbReference type="ARBA" id="ARBA00003330"/>
    </source>
</evidence>
<dbReference type="EMBL" id="VIWO01000002">
    <property type="protein sequence ID" value="TWF42666.1"/>
    <property type="molecule type" value="Genomic_DNA"/>
</dbReference>
<dbReference type="FunFam" id="3.40.30.10:FF:000122">
    <property type="entry name" value="Peroxiredoxin Q chloroplastic"/>
    <property type="match status" value="1"/>
</dbReference>
<dbReference type="GO" id="GO:0034599">
    <property type="term" value="P:cellular response to oxidative stress"/>
    <property type="evidence" value="ECO:0007669"/>
    <property type="project" value="TreeGrafter"/>
</dbReference>
<dbReference type="CDD" id="cd03017">
    <property type="entry name" value="PRX_BCP"/>
    <property type="match status" value="1"/>
</dbReference>
<proteinExistence type="inferred from homology"/>
<dbReference type="Proteomes" id="UP000320811">
    <property type="component" value="Unassembled WGS sequence"/>
</dbReference>
<accession>A0A561PX34</accession>
<keyword evidence="17" id="KW-1185">Reference proteome</keyword>
<evidence type="ECO:0000256" key="13">
    <source>
        <dbReference type="ARBA" id="ARBA00049091"/>
    </source>
</evidence>
<evidence type="ECO:0000256" key="4">
    <source>
        <dbReference type="ARBA" id="ARBA00022862"/>
    </source>
</evidence>
<dbReference type="InterPro" id="IPR000866">
    <property type="entry name" value="AhpC/TSA"/>
</dbReference>
<dbReference type="PANTHER" id="PTHR42801">
    <property type="entry name" value="THIOREDOXIN-DEPENDENT PEROXIDE REDUCTASE"/>
    <property type="match status" value="1"/>
</dbReference>
<dbReference type="Gene3D" id="3.40.30.10">
    <property type="entry name" value="Glutaredoxin"/>
    <property type="match status" value="1"/>
</dbReference>
<reference evidence="16 17" key="1">
    <citation type="submission" date="2019-06" db="EMBL/GenBank/DDBJ databases">
        <title>Sorghum-associated microbial communities from plants grown in Nebraska, USA.</title>
        <authorList>
            <person name="Schachtman D."/>
        </authorList>
    </citation>
    <scope>NUCLEOTIDE SEQUENCE [LARGE SCALE GENOMIC DNA]</scope>
    <source>
        <strain evidence="16 17">1209</strain>
    </source>
</reference>
<evidence type="ECO:0000256" key="12">
    <source>
        <dbReference type="ARBA" id="ARBA00042639"/>
    </source>
</evidence>
<gene>
    <name evidence="16" type="ORF">FHW36_102427</name>
</gene>